<dbReference type="InterPro" id="IPR050266">
    <property type="entry name" value="AB_hydrolase_sf"/>
</dbReference>
<evidence type="ECO:0000259" key="1">
    <source>
        <dbReference type="Pfam" id="PF12697"/>
    </source>
</evidence>
<dbReference type="InterPro" id="IPR029058">
    <property type="entry name" value="AB_hydrolase_fold"/>
</dbReference>
<gene>
    <name evidence="2" type="ORF">GCM10011498_00880</name>
</gene>
<dbReference type="Gene3D" id="3.40.50.1820">
    <property type="entry name" value="alpha/beta hydrolase"/>
    <property type="match status" value="1"/>
</dbReference>
<comment type="caution">
    <text evidence="2">The sequence shown here is derived from an EMBL/GenBank/DDBJ whole genome shotgun (WGS) entry which is preliminary data.</text>
</comment>
<dbReference type="Proteomes" id="UP000628017">
    <property type="component" value="Unassembled WGS sequence"/>
</dbReference>
<dbReference type="GO" id="GO:0003824">
    <property type="term" value="F:catalytic activity"/>
    <property type="evidence" value="ECO:0007669"/>
    <property type="project" value="InterPro"/>
</dbReference>
<name>A0A916QSW3_9RHOB</name>
<keyword evidence="3" id="KW-1185">Reference proteome</keyword>
<dbReference type="EMBL" id="BMKA01000001">
    <property type="protein sequence ID" value="GGA05214.1"/>
    <property type="molecule type" value="Genomic_DNA"/>
</dbReference>
<dbReference type="Pfam" id="PF12697">
    <property type="entry name" value="Abhydrolase_6"/>
    <property type="match status" value="1"/>
</dbReference>
<feature type="domain" description="AB hydrolase-1" evidence="1">
    <location>
        <begin position="17"/>
        <end position="255"/>
    </location>
</feature>
<protein>
    <recommendedName>
        <fullName evidence="1">AB hydrolase-1 domain-containing protein</fullName>
    </recommendedName>
</protein>
<reference evidence="2" key="1">
    <citation type="journal article" date="2014" name="Int. J. Syst. Evol. Microbiol.">
        <title>Complete genome sequence of Corynebacterium casei LMG S-19264T (=DSM 44701T), isolated from a smear-ripened cheese.</title>
        <authorList>
            <consortium name="US DOE Joint Genome Institute (JGI-PGF)"/>
            <person name="Walter F."/>
            <person name="Albersmeier A."/>
            <person name="Kalinowski J."/>
            <person name="Ruckert C."/>
        </authorList>
    </citation>
    <scope>NUCLEOTIDE SEQUENCE</scope>
    <source>
        <strain evidence="2">CGMCC 1.15880</strain>
    </source>
</reference>
<dbReference type="SUPFAM" id="SSF53474">
    <property type="entry name" value="alpha/beta-Hydrolases"/>
    <property type="match status" value="1"/>
</dbReference>
<reference evidence="2" key="2">
    <citation type="submission" date="2020-09" db="EMBL/GenBank/DDBJ databases">
        <authorList>
            <person name="Sun Q."/>
            <person name="Zhou Y."/>
        </authorList>
    </citation>
    <scope>NUCLEOTIDE SEQUENCE</scope>
    <source>
        <strain evidence="2">CGMCC 1.15880</strain>
    </source>
</reference>
<dbReference type="PRINTS" id="PR00111">
    <property type="entry name" value="ABHYDROLASE"/>
</dbReference>
<evidence type="ECO:0000313" key="3">
    <source>
        <dbReference type="Proteomes" id="UP000628017"/>
    </source>
</evidence>
<evidence type="ECO:0000313" key="2">
    <source>
        <dbReference type="EMBL" id="GGA05214.1"/>
    </source>
</evidence>
<dbReference type="RefSeq" id="WP_188669849.1">
    <property type="nucleotide sequence ID" value="NZ_BMKA01000001.1"/>
</dbReference>
<accession>A0A916QSW3</accession>
<organism evidence="2 3">
    <name type="scientific">Neptunicoccus cionae</name>
    <dbReference type="NCBI Taxonomy" id="2035344"/>
    <lineage>
        <taxon>Bacteria</taxon>
        <taxon>Pseudomonadati</taxon>
        <taxon>Pseudomonadota</taxon>
        <taxon>Alphaproteobacteria</taxon>
        <taxon>Rhodobacterales</taxon>
        <taxon>Paracoccaceae</taxon>
        <taxon>Neptunicoccus</taxon>
    </lineage>
</organism>
<dbReference type="PRINTS" id="PR00412">
    <property type="entry name" value="EPOXHYDRLASE"/>
</dbReference>
<dbReference type="AlphaFoldDB" id="A0A916QSW3"/>
<dbReference type="InterPro" id="IPR000073">
    <property type="entry name" value="AB_hydrolase_1"/>
</dbReference>
<dbReference type="PANTHER" id="PTHR43798">
    <property type="entry name" value="MONOACYLGLYCEROL LIPASE"/>
    <property type="match status" value="1"/>
</dbReference>
<proteinExistence type="predicted"/>
<sequence>MPECYTRTAGQGPRKALFIHCSLSSGKSLLPLMEHFADEMTMVAVDLPGQGKSAMPDPARDYQTQCVEACIALIEESGGPQDLVGHSFGATVALRLAALRPDLVRSLVLFEPVYFGLLRDADHPAYESLQSDEGAFNIAIAEGDMMKAAELFLTRWGLPGEWERLPDVARKVMSERMWVIPAQHLAIIDNSEIRMRLHELEDITCPTLVMRGGDSPEVMTAVTEVISKTMPHCDLGALDGSGHMLPITHAADCAKRLRGFWDL</sequence>
<dbReference type="InterPro" id="IPR000639">
    <property type="entry name" value="Epox_hydrolase-like"/>
</dbReference>